<evidence type="ECO:0000313" key="4">
    <source>
        <dbReference type="EMBL" id="KAA5803984.1"/>
    </source>
</evidence>
<protein>
    <submittedName>
        <fullName evidence="4">3-isopropylmalate dehydratase</fullName>
    </submittedName>
</protein>
<evidence type="ECO:0000313" key="5">
    <source>
        <dbReference type="Proteomes" id="UP000325122"/>
    </source>
</evidence>
<dbReference type="InterPro" id="IPR015928">
    <property type="entry name" value="Aconitase/3IPM_dehydase_swvl"/>
</dbReference>
<reference evidence="4 5" key="1">
    <citation type="submission" date="2019-09" db="EMBL/GenBank/DDBJ databases">
        <authorList>
            <person name="Kevbrin V."/>
            <person name="Grouzdev D.S."/>
        </authorList>
    </citation>
    <scope>NUCLEOTIDE SEQUENCE [LARGE SCALE GENOMIC DNA]</scope>
    <source>
        <strain evidence="4 5">G-192</strain>
    </source>
</reference>
<accession>A0A5M6ZJS7</accession>
<comment type="similarity">
    <text evidence="1">Belongs to the LeuD family. LeuD type 2 subfamily.</text>
</comment>
<name>A0A5M6ZJS7_9PROT</name>
<dbReference type="Gene3D" id="3.20.19.10">
    <property type="entry name" value="Aconitase, domain 4"/>
    <property type="match status" value="1"/>
</dbReference>
<dbReference type="PANTHER" id="PTHR43345">
    <property type="entry name" value="3-ISOPROPYLMALATE DEHYDRATASE SMALL SUBUNIT 2-RELATED-RELATED"/>
    <property type="match status" value="1"/>
</dbReference>
<dbReference type="Proteomes" id="UP000325122">
    <property type="component" value="Unassembled WGS sequence"/>
</dbReference>
<sequence length="178" mass="18809">MSVREGRAWVYGGGIDTDLLAPGYAMKKSPEELARHTLEAVDPDFAAQVRPGDMLVAGEDLGIGSSREQAAISLKTLGVSAVIAASFARIFYRNCMNIGLPAMRFDPAGRIKTGDRLRFDLAAGRLDNLTTGEGWTVAALPPHLMAMIAEGGLMASLARRFNPEPQDAGHGAAPGSLT</sequence>
<dbReference type="EMBL" id="VWOJ01000002">
    <property type="protein sequence ID" value="KAA5803984.1"/>
    <property type="molecule type" value="Genomic_DNA"/>
</dbReference>
<dbReference type="PANTHER" id="PTHR43345:SF2">
    <property type="entry name" value="3-ISOPROPYLMALATE DEHYDRATASE SMALL SUBUNIT 1"/>
    <property type="match status" value="1"/>
</dbReference>
<dbReference type="Pfam" id="PF00694">
    <property type="entry name" value="Aconitase_C"/>
    <property type="match status" value="1"/>
</dbReference>
<dbReference type="NCBIfam" id="TIGR02087">
    <property type="entry name" value="LEUD_arch"/>
    <property type="match status" value="1"/>
</dbReference>
<keyword evidence="2" id="KW-0456">Lyase</keyword>
<proteinExistence type="inferred from homology"/>
<dbReference type="AlphaFoldDB" id="A0A5M6ZJS7"/>
<dbReference type="RefSeq" id="WP_150023251.1">
    <property type="nucleotide sequence ID" value="NZ_VWOJ01000002.1"/>
</dbReference>
<evidence type="ECO:0000256" key="2">
    <source>
        <dbReference type="ARBA" id="ARBA00023239"/>
    </source>
</evidence>
<dbReference type="SUPFAM" id="SSF52016">
    <property type="entry name" value="LeuD/IlvD-like"/>
    <property type="match status" value="1"/>
</dbReference>
<dbReference type="InterPro" id="IPR011827">
    <property type="entry name" value="LeuD_type2/HacB/DmdB"/>
</dbReference>
<keyword evidence="5" id="KW-1185">Reference proteome</keyword>
<evidence type="ECO:0000256" key="1">
    <source>
        <dbReference type="ARBA" id="ARBA00009869"/>
    </source>
</evidence>
<gene>
    <name evidence="4" type="ORF">F1654_09355</name>
</gene>
<comment type="caution">
    <text evidence="4">The sequence shown here is derived from an EMBL/GenBank/DDBJ whole genome shotgun (WGS) entry which is preliminary data.</text>
</comment>
<dbReference type="InterPro" id="IPR050075">
    <property type="entry name" value="LeuD"/>
</dbReference>
<feature type="domain" description="Aconitase A/isopropylmalate dehydratase small subunit swivel" evidence="3">
    <location>
        <begin position="35"/>
        <end position="106"/>
    </location>
</feature>
<dbReference type="InterPro" id="IPR000573">
    <property type="entry name" value="AconitaseA/IPMdHydase_ssu_swvl"/>
</dbReference>
<dbReference type="GO" id="GO:0016836">
    <property type="term" value="F:hydro-lyase activity"/>
    <property type="evidence" value="ECO:0007669"/>
    <property type="project" value="InterPro"/>
</dbReference>
<organism evidence="4 5">
    <name type="scientific">Alkalicaulis satelles</name>
    <dbReference type="NCBI Taxonomy" id="2609175"/>
    <lineage>
        <taxon>Bacteria</taxon>
        <taxon>Pseudomonadati</taxon>
        <taxon>Pseudomonadota</taxon>
        <taxon>Alphaproteobacteria</taxon>
        <taxon>Maricaulales</taxon>
        <taxon>Maricaulaceae</taxon>
        <taxon>Alkalicaulis</taxon>
    </lineage>
</organism>
<evidence type="ECO:0000259" key="3">
    <source>
        <dbReference type="Pfam" id="PF00694"/>
    </source>
</evidence>